<evidence type="ECO:0008006" key="4">
    <source>
        <dbReference type="Google" id="ProtNLM"/>
    </source>
</evidence>
<comment type="caution">
    <text evidence="2">The sequence shown here is derived from an EMBL/GenBank/DDBJ whole genome shotgun (WGS) entry which is preliminary data.</text>
</comment>
<dbReference type="AlphaFoldDB" id="A0A8E0VMN8"/>
<comment type="similarity">
    <text evidence="1">Belongs to the FAM154 family.</text>
</comment>
<gene>
    <name evidence="2" type="ORF">FBUS_04336</name>
</gene>
<dbReference type="GO" id="GO:0036064">
    <property type="term" value="C:ciliary basal body"/>
    <property type="evidence" value="ECO:0007669"/>
    <property type="project" value="TreeGrafter"/>
</dbReference>
<dbReference type="OrthoDB" id="365640at2759"/>
<dbReference type="InterPro" id="IPR033336">
    <property type="entry name" value="SAXO1/2"/>
</dbReference>
<dbReference type="PANTHER" id="PTHR31516">
    <property type="entry name" value="STABILIZER OF AXONEMAL MICROTUBULES 2"/>
    <property type="match status" value="1"/>
</dbReference>
<organism evidence="2 3">
    <name type="scientific">Fasciolopsis buskii</name>
    <dbReference type="NCBI Taxonomy" id="27845"/>
    <lineage>
        <taxon>Eukaryota</taxon>
        <taxon>Metazoa</taxon>
        <taxon>Spiralia</taxon>
        <taxon>Lophotrochozoa</taxon>
        <taxon>Platyhelminthes</taxon>
        <taxon>Trematoda</taxon>
        <taxon>Digenea</taxon>
        <taxon>Plagiorchiida</taxon>
        <taxon>Echinostomata</taxon>
        <taxon>Echinostomatoidea</taxon>
        <taxon>Fasciolidae</taxon>
        <taxon>Fasciolopsis</taxon>
    </lineage>
</organism>
<dbReference type="Proteomes" id="UP000728185">
    <property type="component" value="Unassembled WGS sequence"/>
</dbReference>
<dbReference type="GO" id="GO:0005879">
    <property type="term" value="C:axonemal microtubule"/>
    <property type="evidence" value="ECO:0007669"/>
    <property type="project" value="TreeGrafter"/>
</dbReference>
<protein>
    <recommendedName>
        <fullName evidence="4">Stabilizer of axonemal microtubules 2</fullName>
    </recommendedName>
</protein>
<reference evidence="2" key="1">
    <citation type="submission" date="2019-05" db="EMBL/GenBank/DDBJ databases">
        <title>Annotation for the trematode Fasciolopsis buski.</title>
        <authorList>
            <person name="Choi Y.-J."/>
        </authorList>
    </citation>
    <scope>NUCLEOTIDE SEQUENCE</scope>
    <source>
        <strain evidence="2">HT</strain>
        <tissue evidence="2">Whole worm</tissue>
    </source>
</reference>
<evidence type="ECO:0000256" key="1">
    <source>
        <dbReference type="ARBA" id="ARBA00008738"/>
    </source>
</evidence>
<dbReference type="GO" id="GO:0008017">
    <property type="term" value="F:microtubule binding"/>
    <property type="evidence" value="ECO:0007669"/>
    <property type="project" value="InterPro"/>
</dbReference>
<evidence type="ECO:0000313" key="3">
    <source>
        <dbReference type="Proteomes" id="UP000728185"/>
    </source>
</evidence>
<proteinExistence type="inferred from homology"/>
<dbReference type="GO" id="GO:0005814">
    <property type="term" value="C:centriole"/>
    <property type="evidence" value="ECO:0007669"/>
    <property type="project" value="TreeGrafter"/>
</dbReference>
<dbReference type="EMBL" id="LUCM01002436">
    <property type="protein sequence ID" value="KAA0197355.1"/>
    <property type="molecule type" value="Genomic_DNA"/>
</dbReference>
<evidence type="ECO:0000313" key="2">
    <source>
        <dbReference type="EMBL" id="KAA0197355.1"/>
    </source>
</evidence>
<keyword evidence="3" id="KW-1185">Reference proteome</keyword>
<dbReference type="PANTHER" id="PTHR31516:SF17">
    <property type="entry name" value="STABILIZER OF AXONEMAL MICROTUBULES 2"/>
    <property type="match status" value="1"/>
</dbReference>
<sequence>MVRGGVQCICEICCCGRHRCPHQVKAIVPWGPCVMSEYTAQYHPHCAEQIQPIVPPSNIFSSADPMSNRTTQRSDFVEHPYEYPYRHEPAPYKAPEGRIESTTLYRNEFTPKDCPPAKTIKPIERKMCAAKFDGHPTYRDDFRQWDLPPIENYKPSSARPPLAKFDGEPIYRREYVPKNMKPPEAIKPLCELKLSNAPFKGDTNYRTEFVPHEIEPRLPIKPALLSRPKAPFEKLTTNRKDYTAKEFCSNPPIVPPRSCLGGTGPMSRNTTNRTDYKDWGPIYPERFYGPPYKEPEGDRYFDSTYKNDFSEKNICPTLPAKMPQAKRCDAKFDGTTNYRHDYQPWECQPERAMKPNDWKPPEVPFDGTTTNRTNFVPHECVSMAEPIIPQQNLALTGPFDDRTNYRTDFVPKEVCPCCPAGFLPTTDISPDGYVFERIDERGHQLYKNVGTGKSMLPSVTAN</sequence>
<dbReference type="Pfam" id="PF05217">
    <property type="entry name" value="SAXO1-2"/>
    <property type="match status" value="1"/>
</dbReference>
<dbReference type="GO" id="GO:0036126">
    <property type="term" value="C:sperm flagellum"/>
    <property type="evidence" value="ECO:0007669"/>
    <property type="project" value="TreeGrafter"/>
</dbReference>
<accession>A0A8E0VMN8</accession>
<name>A0A8E0VMN8_9TREM</name>